<proteinExistence type="predicted"/>
<protein>
    <submittedName>
        <fullName evidence="2">NAD-dependent succinate-semialdehyde dehydrogenase</fullName>
    </submittedName>
</protein>
<accession>A0A4Z1BUI5</accession>
<evidence type="ECO:0000313" key="2">
    <source>
        <dbReference type="EMBL" id="TGN58353.1"/>
    </source>
</evidence>
<gene>
    <name evidence="2" type="ORF">E4L95_12540</name>
</gene>
<evidence type="ECO:0000256" key="1">
    <source>
        <dbReference type="SAM" id="MobiDB-lite"/>
    </source>
</evidence>
<feature type="non-terminal residue" evidence="2">
    <location>
        <position position="52"/>
    </location>
</feature>
<organism evidence="2 3">
    <name type="scientific">Paracoccus liaowanqingii</name>
    <dbReference type="NCBI Taxonomy" id="2560053"/>
    <lineage>
        <taxon>Bacteria</taxon>
        <taxon>Pseudomonadati</taxon>
        <taxon>Pseudomonadota</taxon>
        <taxon>Alphaproteobacteria</taxon>
        <taxon>Rhodobacterales</taxon>
        <taxon>Paracoccaceae</taxon>
        <taxon>Paracoccus</taxon>
    </lineage>
</organism>
<sequence length="52" mass="5400">MFDDHQSQLTERLADHGLLPGRGDFPAQGRLAVRDPATGALVAQVAVSDAAG</sequence>
<comment type="caution">
    <text evidence="2">The sequence shown here is derived from an EMBL/GenBank/DDBJ whole genome shotgun (WGS) entry which is preliminary data.</text>
</comment>
<dbReference type="AlphaFoldDB" id="A0A4Z1BUI5"/>
<feature type="region of interest" description="Disordered" evidence="1">
    <location>
        <begin position="1"/>
        <end position="21"/>
    </location>
</feature>
<dbReference type="Proteomes" id="UP000297972">
    <property type="component" value="Unassembled WGS sequence"/>
</dbReference>
<keyword evidence="3" id="KW-1185">Reference proteome</keyword>
<evidence type="ECO:0000313" key="3">
    <source>
        <dbReference type="Proteomes" id="UP000297972"/>
    </source>
</evidence>
<name>A0A4Z1BUI5_9RHOB</name>
<dbReference type="EMBL" id="SRPG01000117">
    <property type="protein sequence ID" value="TGN58353.1"/>
    <property type="molecule type" value="Genomic_DNA"/>
</dbReference>
<reference evidence="2 3" key="1">
    <citation type="submission" date="2019-03" db="EMBL/GenBank/DDBJ databases">
        <authorList>
            <person name="Li J."/>
        </authorList>
    </citation>
    <scope>NUCLEOTIDE SEQUENCE [LARGE SCALE GENOMIC DNA]</scope>
    <source>
        <strain evidence="2 3">3058</strain>
    </source>
</reference>